<dbReference type="PROSITE" id="PS00678">
    <property type="entry name" value="WD_REPEATS_1"/>
    <property type="match status" value="1"/>
</dbReference>
<evidence type="ECO:0000256" key="3">
    <source>
        <dbReference type="ARBA" id="ARBA00022737"/>
    </source>
</evidence>
<dbReference type="PROSITE" id="PS50082">
    <property type="entry name" value="WD_REPEATS_2"/>
    <property type="match status" value="1"/>
</dbReference>
<dbReference type="OMA" id="DYEDDIM"/>
<dbReference type="GO" id="GO:0042800">
    <property type="term" value="F:histone H3K4 methyltransferase activity"/>
    <property type="evidence" value="ECO:0007669"/>
    <property type="project" value="EnsemblFungi"/>
</dbReference>
<evidence type="ECO:0000313" key="7">
    <source>
        <dbReference type="Proteomes" id="UP000006310"/>
    </source>
</evidence>
<dbReference type="Gene3D" id="2.130.10.10">
    <property type="entry name" value="YVTN repeat-like/Quinoprotein amine dehydrogenase"/>
    <property type="match status" value="2"/>
</dbReference>
<dbReference type="InterPro" id="IPR037850">
    <property type="entry name" value="RBBP5/Swd1"/>
</dbReference>
<dbReference type="InterPro" id="IPR015943">
    <property type="entry name" value="WD40/YVTN_repeat-like_dom_sf"/>
</dbReference>
<dbReference type="RefSeq" id="XP_022463233.1">
    <property type="nucleotide sequence ID" value="XM_022606548.1"/>
</dbReference>
<reference evidence="6 7" key="1">
    <citation type="journal article" date="2011" name="Proc. Natl. Acad. Sci. U.S.A.">
        <title>Evolutionary erosion of yeast sex chromosomes by mating-type switching accidents.</title>
        <authorList>
            <person name="Gordon J.L."/>
            <person name="Armisen D."/>
            <person name="Proux-Wera E."/>
            <person name="Oheigeartaigh S.S."/>
            <person name="Byrne K.P."/>
            <person name="Wolfe K.H."/>
        </authorList>
    </citation>
    <scope>NUCLEOTIDE SEQUENCE [LARGE SCALE GENOMIC DNA]</scope>
    <source>
        <strain evidence="7">ATCC MYA-139 / BCRC 22969 / CBS 8797 / CCRC 22969 / KCTC 17520 / NBRC 10181 / NCYC 3082</strain>
    </source>
</reference>
<evidence type="ECO:0000256" key="2">
    <source>
        <dbReference type="ARBA" id="ARBA00022574"/>
    </source>
</evidence>
<dbReference type="Proteomes" id="UP000006310">
    <property type="component" value="Chromosome 2"/>
</dbReference>
<dbReference type="SMART" id="SM00320">
    <property type="entry name" value="WD40"/>
    <property type="match status" value="5"/>
</dbReference>
<keyword evidence="7" id="KW-1185">Reference proteome</keyword>
<evidence type="ECO:0000313" key="6">
    <source>
        <dbReference type="EMBL" id="CCK68987.1"/>
    </source>
</evidence>
<comment type="subcellular location">
    <subcellularLocation>
        <location evidence="1">Nucleus</location>
    </subcellularLocation>
</comment>
<dbReference type="OrthoDB" id="196858at2759"/>
<dbReference type="STRING" id="1071383.J7RVP4"/>
<organism evidence="6 7">
    <name type="scientific">Huiozyma naganishii (strain ATCC MYA-139 / BCRC 22969 / CBS 8797 / KCTC 17520 / NBRC 10181 / NCYC 3082 / Yp74L-3)</name>
    <name type="common">Yeast</name>
    <name type="synonym">Kazachstania naganishii</name>
    <dbReference type="NCBI Taxonomy" id="1071383"/>
    <lineage>
        <taxon>Eukaryota</taxon>
        <taxon>Fungi</taxon>
        <taxon>Dikarya</taxon>
        <taxon>Ascomycota</taxon>
        <taxon>Saccharomycotina</taxon>
        <taxon>Saccharomycetes</taxon>
        <taxon>Saccharomycetales</taxon>
        <taxon>Saccharomycetaceae</taxon>
        <taxon>Huiozyma</taxon>
    </lineage>
</organism>
<keyword evidence="4" id="KW-0539">Nucleus</keyword>
<dbReference type="GO" id="GO:0000723">
    <property type="term" value="P:telomere maintenance"/>
    <property type="evidence" value="ECO:0007669"/>
    <property type="project" value="EnsemblFungi"/>
</dbReference>
<dbReference type="SUPFAM" id="SSF50978">
    <property type="entry name" value="WD40 repeat-like"/>
    <property type="match status" value="1"/>
</dbReference>
<dbReference type="InterPro" id="IPR001680">
    <property type="entry name" value="WD40_rpt"/>
</dbReference>
<dbReference type="PANTHER" id="PTHR44040">
    <property type="entry name" value="RETINOBLASTOMA-BINDING PROTEIN 5"/>
    <property type="match status" value="1"/>
</dbReference>
<dbReference type="GO" id="GO:0000781">
    <property type="term" value="C:chromosome, telomeric region"/>
    <property type="evidence" value="ECO:0007669"/>
    <property type="project" value="GOC"/>
</dbReference>
<dbReference type="GeneID" id="34524637"/>
<name>J7RVP4_HUIN7</name>
<dbReference type="Pfam" id="PF00400">
    <property type="entry name" value="WD40"/>
    <property type="match status" value="1"/>
</dbReference>
<proteinExistence type="predicted"/>
<dbReference type="GO" id="GO:0048188">
    <property type="term" value="C:Set1C/COMPASS complex"/>
    <property type="evidence" value="ECO:0007669"/>
    <property type="project" value="EnsemblFungi"/>
</dbReference>
<evidence type="ECO:0000256" key="1">
    <source>
        <dbReference type="ARBA" id="ARBA00004123"/>
    </source>
</evidence>
<dbReference type="KEGG" id="kng:KNAG_0B05540"/>
<dbReference type="eggNOG" id="KOG1273">
    <property type="taxonomic scope" value="Eukaryota"/>
</dbReference>
<gene>
    <name evidence="6" type="primary">KNAG0B05540</name>
    <name evidence="6" type="ordered locus">KNAG_0B05540</name>
</gene>
<dbReference type="GO" id="GO:0006355">
    <property type="term" value="P:regulation of DNA-templated transcription"/>
    <property type="evidence" value="ECO:0007669"/>
    <property type="project" value="EnsemblFungi"/>
</dbReference>
<dbReference type="PANTHER" id="PTHR44040:SF1">
    <property type="entry name" value="RETINOBLASTOMA-BINDING PROTEIN 5"/>
    <property type="match status" value="1"/>
</dbReference>
<dbReference type="GO" id="GO:0031509">
    <property type="term" value="P:subtelomeric heterochromatin formation"/>
    <property type="evidence" value="ECO:0007669"/>
    <property type="project" value="EnsemblFungi"/>
</dbReference>
<evidence type="ECO:0000256" key="4">
    <source>
        <dbReference type="ARBA" id="ARBA00023242"/>
    </source>
</evidence>
<protein>
    <submittedName>
        <fullName evidence="6">Uncharacterized protein</fullName>
    </submittedName>
</protein>
<keyword evidence="2 5" id="KW-0853">WD repeat</keyword>
<dbReference type="InterPro" id="IPR036322">
    <property type="entry name" value="WD40_repeat_dom_sf"/>
</dbReference>
<reference evidence="7" key="2">
    <citation type="submission" date="2012-08" db="EMBL/GenBank/DDBJ databases">
        <title>Genome sequence of Kazachstania naganishii.</title>
        <authorList>
            <person name="Gordon J.L."/>
            <person name="Armisen D."/>
            <person name="Proux-Wera E."/>
            <person name="OhEigeartaigh S.S."/>
            <person name="Byrne K.P."/>
            <person name="Wolfe K.H."/>
        </authorList>
    </citation>
    <scope>NUCLEOTIDE SEQUENCE [LARGE SCALE GENOMIC DNA]</scope>
    <source>
        <strain evidence="7">ATCC MYA-139 / BCRC 22969 / CBS 8797 / CCRC 22969 / KCTC 17520 / NBRC 10181 / NCYC 3082</strain>
    </source>
</reference>
<dbReference type="HOGENOM" id="CLU_032142_0_0_1"/>
<evidence type="ECO:0000256" key="5">
    <source>
        <dbReference type="PROSITE-ProRule" id="PRU00221"/>
    </source>
</evidence>
<dbReference type="AlphaFoldDB" id="J7RVP4"/>
<dbReference type="InterPro" id="IPR019775">
    <property type="entry name" value="WD40_repeat_CS"/>
</dbReference>
<feature type="repeat" description="WD" evidence="5">
    <location>
        <begin position="68"/>
        <end position="103"/>
    </location>
</feature>
<dbReference type="PROSITE" id="PS50294">
    <property type="entry name" value="WD_REPEATS_REGION"/>
    <property type="match status" value="1"/>
</dbReference>
<sequence>MNLLLQDPFSVLKEYPEKLTHTIQLPFKSTCLSFSRRGEYLAMGGINGMVMVYDMDTYRPIAVLGSEAGAHVRTVQCLAWHVSRGGRFLLSAGRDWTVKVWDIACPGRPHGEYKFSAPVWGGHWVESGPTKLQCVATVLEERFALFMDFTAGDHPPAVVPVMDAREGIDEGDAEGDHGYVLTSAVHPKFKDVVVTGSSKGWLKFYRILDGTPASFQLVYSERIASSNIKHVVICENGDRMAINCSDRTIRQYSLHLEAESSTTIRVEMELEHRYQDVINKLQWNCIIFSNKSGDYLVASPHGSSTHELYLWETHSGSLVRVLEGAEEELMDIDWNFYTMSIASIGFESGDIYVWSLIVPPKWSALAPDFEEVEENIEYLEKEDEFDQVDEQANTDDRLQEETDVPIDLTAGERYDVRGNDLLYRQFPFPVDYQRILMVNQNSRIH</sequence>
<dbReference type="EMBL" id="HE978315">
    <property type="protein sequence ID" value="CCK68987.1"/>
    <property type="molecule type" value="Genomic_DNA"/>
</dbReference>
<keyword evidence="3" id="KW-0677">Repeat</keyword>
<accession>J7RVP4</accession>